<dbReference type="AlphaFoldDB" id="A0A7T3FYD2"/>
<organism evidence="2 3">
    <name type="scientific">Halosimplex litoreum</name>
    <dbReference type="NCBI Taxonomy" id="1198301"/>
    <lineage>
        <taxon>Archaea</taxon>
        <taxon>Methanobacteriati</taxon>
        <taxon>Methanobacteriota</taxon>
        <taxon>Stenosarchaea group</taxon>
        <taxon>Halobacteria</taxon>
        <taxon>Halobacteriales</taxon>
        <taxon>Haloarculaceae</taxon>
        <taxon>Halosimplex</taxon>
    </lineage>
</organism>
<dbReference type="EMBL" id="CP065856">
    <property type="protein sequence ID" value="QPV62558.1"/>
    <property type="molecule type" value="Genomic_DNA"/>
</dbReference>
<protein>
    <submittedName>
        <fullName evidence="2">HEAT repeat domain-containing protein</fullName>
    </submittedName>
</protein>
<keyword evidence="3" id="KW-1185">Reference proteome</keyword>
<dbReference type="Proteomes" id="UP000595001">
    <property type="component" value="Chromosome"/>
</dbReference>
<feature type="region of interest" description="Disordered" evidence="1">
    <location>
        <begin position="617"/>
        <end position="637"/>
    </location>
</feature>
<dbReference type="Gene3D" id="1.25.10.10">
    <property type="entry name" value="Leucine-rich Repeat Variant"/>
    <property type="match status" value="2"/>
</dbReference>
<dbReference type="InterPro" id="IPR011989">
    <property type="entry name" value="ARM-like"/>
</dbReference>
<dbReference type="KEGG" id="hlt:I7X12_17775"/>
<dbReference type="Pfam" id="PF13646">
    <property type="entry name" value="HEAT_2"/>
    <property type="match status" value="1"/>
</dbReference>
<feature type="compositionally biased region" description="Basic and acidic residues" evidence="1">
    <location>
        <begin position="621"/>
        <end position="637"/>
    </location>
</feature>
<gene>
    <name evidence="2" type="ORF">I7X12_17775</name>
</gene>
<sequence length="823" mass="89578">MGSDVILYFERPEPFDAAFIGEFADALDELGYERDGPTQSDLDLVSASDEWSVELTFDCPDSEFQSSPFEVTFRPPIGKHDRPYMDHRIGFWLPKPHKDPDVLLDYVATLGPLFDRVGFRYGHAEFAQIGRPPPRWLHPGAWWRSGPVTFFGPNLVDRVGRKRLLSTPATAVREYKNGSVALISLNISGGAAWSLRDPTARRPKCLGRLPDPPFEAEPDAPTRLCAAVGGLDGWNPEHGPGDSRDADREWLDRILAEGAPRQRASAVLSVAASVSDHSERRRRLTTAGVPIDPTEPDEPALRAALLDAFADREWTSDSDGTKGGYFASLLDDDTEVRRAAASGLATMEGRAARRELVKRVRDDPSPRVRGVAMAALSVSVASASDEELRTVARHCYDRDDDERVRIAALEVAGESDGVTLLVDGLDDPSRRVRSGAVVAFRRALGAGGESPDPPVERLRNASDDLIALFDHDDDGVAHVAADALSATLSTPREDVVAELTDADTPVGRAGAAYALAEANAFTPSMAREGLSDESPRVRTAVAGALANAPETAALVAPRLWNRFESADEAREQRALGLALRSGWTHAGATFPVDRSSVTAVLGSETPSRGRWGAAALAGPSDGRERLRRTAEDTSDPHERGAALFGLGYCGDPDDLDVFDRVTGDDPPWPVRVGAACGLGVLTASLDLSRETAREVRSVIRDALNDPPLDPQMRRIPADDAGLRFHNLATELLCTRSTEPAYQRLLAEAVDLSTGEAHHIVGSQGYEITDERACRTVLEKRRRVLECGDERVSLARRNLARRGRRPRGGWRDGIQCRRQNGRPW</sequence>
<evidence type="ECO:0000256" key="1">
    <source>
        <dbReference type="SAM" id="MobiDB-lite"/>
    </source>
</evidence>
<accession>A0A7T3FYD2</accession>
<dbReference type="InterPro" id="IPR016024">
    <property type="entry name" value="ARM-type_fold"/>
</dbReference>
<evidence type="ECO:0000313" key="2">
    <source>
        <dbReference type="EMBL" id="QPV62558.1"/>
    </source>
</evidence>
<dbReference type="RefSeq" id="WP_198061358.1">
    <property type="nucleotide sequence ID" value="NZ_CP065856.1"/>
</dbReference>
<dbReference type="OrthoDB" id="199106at2157"/>
<evidence type="ECO:0000313" key="3">
    <source>
        <dbReference type="Proteomes" id="UP000595001"/>
    </source>
</evidence>
<name>A0A7T3FYD2_9EURY</name>
<dbReference type="GeneID" id="60590382"/>
<reference evidence="2 3" key="1">
    <citation type="submission" date="2020-12" db="EMBL/GenBank/DDBJ databases">
        <title>Halosimplex halophilum sp. nov. and Halosimplex salinum sp. nov., two new members of the genus Halosimplex.</title>
        <authorList>
            <person name="Cui H.L."/>
        </authorList>
    </citation>
    <scope>NUCLEOTIDE SEQUENCE [LARGE SCALE GENOMIC DNA]</scope>
    <source>
        <strain evidence="2 3">YGH94</strain>
    </source>
</reference>
<dbReference type="SUPFAM" id="SSF48371">
    <property type="entry name" value="ARM repeat"/>
    <property type="match status" value="1"/>
</dbReference>
<proteinExistence type="predicted"/>